<gene>
    <name evidence="1" type="ORF">T4D_6935</name>
</gene>
<name>A0A0V1EE06_TRIPS</name>
<accession>A0A0V1EE06</accession>
<evidence type="ECO:0000313" key="2">
    <source>
        <dbReference type="Proteomes" id="UP000054995"/>
    </source>
</evidence>
<protein>
    <submittedName>
        <fullName evidence="1">Uncharacterized protein</fullName>
    </submittedName>
</protein>
<comment type="caution">
    <text evidence="1">The sequence shown here is derived from an EMBL/GenBank/DDBJ whole genome shotgun (WGS) entry which is preliminary data.</text>
</comment>
<dbReference type="AlphaFoldDB" id="A0A0V1EE06"/>
<evidence type="ECO:0000313" key="1">
    <source>
        <dbReference type="EMBL" id="KRY71602.1"/>
    </source>
</evidence>
<reference evidence="1 2" key="1">
    <citation type="submission" date="2015-01" db="EMBL/GenBank/DDBJ databases">
        <title>Evolution of Trichinella species and genotypes.</title>
        <authorList>
            <person name="Korhonen P.K."/>
            <person name="Edoardo P."/>
            <person name="Giuseppe L.R."/>
            <person name="Gasser R.B."/>
        </authorList>
    </citation>
    <scope>NUCLEOTIDE SEQUENCE [LARGE SCALE GENOMIC DNA]</scope>
    <source>
        <strain evidence="1">ISS470</strain>
    </source>
</reference>
<dbReference type="Proteomes" id="UP000054995">
    <property type="component" value="Unassembled WGS sequence"/>
</dbReference>
<dbReference type="EMBL" id="JYDT01001049">
    <property type="protein sequence ID" value="KRY71602.1"/>
    <property type="molecule type" value="Genomic_DNA"/>
</dbReference>
<sequence>MLSGLLPSSQTFLLGHYRSPTTTFNGMVHPSLELQQLGSTYAQFAQCGAVYNRKLYTLTFRPADVSSRPPIQPFCLEWSCFFQNNFPRFHSASVTLLTHQHSVPP</sequence>
<proteinExistence type="predicted"/>
<keyword evidence="2" id="KW-1185">Reference proteome</keyword>
<organism evidence="1 2">
    <name type="scientific">Trichinella pseudospiralis</name>
    <name type="common">Parasitic roundworm</name>
    <dbReference type="NCBI Taxonomy" id="6337"/>
    <lineage>
        <taxon>Eukaryota</taxon>
        <taxon>Metazoa</taxon>
        <taxon>Ecdysozoa</taxon>
        <taxon>Nematoda</taxon>
        <taxon>Enoplea</taxon>
        <taxon>Dorylaimia</taxon>
        <taxon>Trichinellida</taxon>
        <taxon>Trichinellidae</taxon>
        <taxon>Trichinella</taxon>
    </lineage>
</organism>